<evidence type="ECO:0000313" key="3">
    <source>
        <dbReference type="Proteomes" id="UP001162164"/>
    </source>
</evidence>
<name>A0ABQ9IY05_9CUCU</name>
<feature type="domain" description="Dynein heavy chain linker" evidence="1">
    <location>
        <begin position="345"/>
        <end position="458"/>
    </location>
</feature>
<dbReference type="EMBL" id="JAPWTJ010001929">
    <property type="protein sequence ID" value="KAJ8968781.1"/>
    <property type="molecule type" value="Genomic_DNA"/>
</dbReference>
<dbReference type="InterPro" id="IPR013602">
    <property type="entry name" value="Dynein_heavy_linker"/>
</dbReference>
<dbReference type="PANTHER" id="PTHR45703:SF8">
    <property type="entry name" value="DYNEINS HEAVY CHAIN"/>
    <property type="match status" value="1"/>
</dbReference>
<accession>A0ABQ9IY05</accession>
<gene>
    <name evidence="2" type="ORF">NQ317_016726</name>
</gene>
<comment type="caution">
    <text evidence="2">The sequence shown here is derived from an EMBL/GenBank/DDBJ whole genome shotgun (WGS) entry which is preliminary data.</text>
</comment>
<evidence type="ECO:0000259" key="1">
    <source>
        <dbReference type="Pfam" id="PF08393"/>
    </source>
</evidence>
<reference evidence="2" key="1">
    <citation type="journal article" date="2023" name="Insect Mol. Biol.">
        <title>Genome sequencing provides insights into the evolution of gene families encoding plant cell wall-degrading enzymes in longhorned beetles.</title>
        <authorList>
            <person name="Shin N.R."/>
            <person name="Okamura Y."/>
            <person name="Kirsch R."/>
            <person name="Pauchet Y."/>
        </authorList>
    </citation>
    <scope>NUCLEOTIDE SEQUENCE</scope>
    <source>
        <strain evidence="2">MMC_N1</strain>
    </source>
</reference>
<sequence length="472" mass="55939">MNVIDEIINTTTVDRLSKTAPVSYIDEIKSNQDIIDIKDNILMSITKVIEEAYEYCRNFQGYSYLFLDDRNQYLHQFLNYGRTLTHDEMELVMLDDPACPKLSPPKMEQFREQIDNFENLLNEVNKMQEWKIFQCWFKVDIKPFKQTLINTIGKWGNMFKQHLVDTVTYSLCDLSQFIRIADEGLQQTVIEGDYKALVDVMGFLLQVKERQTITDEMFVPLKETIDLLKYYDQDIPEKVNVFLQELPEQWNNTKKIAVTVKQQVAPLQAAEVMFIRKRIAEFDSKILYYREVFKRYSFFKYTCSTAYESIDKVSKDLKRFEKQMEEIHESGSLFEVTVPDFKAIRQCRKDLRLLKQLWDFINIVKTCVDDWKTTPWRKIDVENMDIECKKFAKDIKMLDKEMRPWDTYIGLESTVKNTLTSLKAVGELQNPAIRERHWDQLMKSTKNLAALPREFTVSNFKLCFDLLFVTLL</sequence>
<dbReference type="PANTHER" id="PTHR45703">
    <property type="entry name" value="DYNEIN HEAVY CHAIN"/>
    <property type="match status" value="1"/>
</dbReference>
<evidence type="ECO:0000313" key="2">
    <source>
        <dbReference type="EMBL" id="KAJ8968781.1"/>
    </source>
</evidence>
<organism evidence="2 3">
    <name type="scientific">Molorchus minor</name>
    <dbReference type="NCBI Taxonomy" id="1323400"/>
    <lineage>
        <taxon>Eukaryota</taxon>
        <taxon>Metazoa</taxon>
        <taxon>Ecdysozoa</taxon>
        <taxon>Arthropoda</taxon>
        <taxon>Hexapoda</taxon>
        <taxon>Insecta</taxon>
        <taxon>Pterygota</taxon>
        <taxon>Neoptera</taxon>
        <taxon>Endopterygota</taxon>
        <taxon>Coleoptera</taxon>
        <taxon>Polyphaga</taxon>
        <taxon>Cucujiformia</taxon>
        <taxon>Chrysomeloidea</taxon>
        <taxon>Cerambycidae</taxon>
        <taxon>Lamiinae</taxon>
        <taxon>Monochamini</taxon>
        <taxon>Molorchus</taxon>
    </lineage>
</organism>
<proteinExistence type="predicted"/>
<dbReference type="Pfam" id="PF08393">
    <property type="entry name" value="DHC_N2"/>
    <property type="match status" value="1"/>
</dbReference>
<dbReference type="Proteomes" id="UP001162164">
    <property type="component" value="Unassembled WGS sequence"/>
</dbReference>
<dbReference type="InterPro" id="IPR026983">
    <property type="entry name" value="DHC"/>
</dbReference>
<protein>
    <recommendedName>
        <fullName evidence="1">Dynein heavy chain linker domain-containing protein</fullName>
    </recommendedName>
</protein>
<keyword evidence="3" id="KW-1185">Reference proteome</keyword>